<reference evidence="3 4" key="1">
    <citation type="journal article" date="2018" name="Sci. Data">
        <title>The draft genome sequence of cork oak.</title>
        <authorList>
            <person name="Ramos A.M."/>
            <person name="Usie A."/>
            <person name="Barbosa P."/>
            <person name="Barros P.M."/>
            <person name="Capote T."/>
            <person name="Chaves I."/>
            <person name="Simoes F."/>
            <person name="Abreu I."/>
            <person name="Carrasquinho I."/>
            <person name="Faro C."/>
            <person name="Guimaraes J.B."/>
            <person name="Mendonca D."/>
            <person name="Nobrega F."/>
            <person name="Rodrigues L."/>
            <person name="Saibo N.J.M."/>
            <person name="Varela M.C."/>
            <person name="Egas C."/>
            <person name="Matos J."/>
            <person name="Miguel C.M."/>
            <person name="Oliveira M.M."/>
            <person name="Ricardo C.P."/>
            <person name="Goncalves S."/>
        </authorList>
    </citation>
    <scope>NUCLEOTIDE SEQUENCE [LARGE SCALE GENOMIC DNA]</scope>
    <source>
        <strain evidence="4">cv. HL8</strain>
    </source>
</reference>
<organism evidence="3 4">
    <name type="scientific">Quercus suber</name>
    <name type="common">Cork oak</name>
    <dbReference type="NCBI Taxonomy" id="58331"/>
    <lineage>
        <taxon>Eukaryota</taxon>
        <taxon>Viridiplantae</taxon>
        <taxon>Streptophyta</taxon>
        <taxon>Embryophyta</taxon>
        <taxon>Tracheophyta</taxon>
        <taxon>Spermatophyta</taxon>
        <taxon>Magnoliopsida</taxon>
        <taxon>eudicotyledons</taxon>
        <taxon>Gunneridae</taxon>
        <taxon>Pentapetalae</taxon>
        <taxon>rosids</taxon>
        <taxon>fabids</taxon>
        <taxon>Fagales</taxon>
        <taxon>Fagaceae</taxon>
        <taxon>Quercus</taxon>
    </lineage>
</organism>
<dbReference type="Proteomes" id="UP000237347">
    <property type="component" value="Unassembled WGS sequence"/>
</dbReference>
<dbReference type="PANTHER" id="PTHR11017">
    <property type="entry name" value="LEUCINE-RICH REPEAT-CONTAINING PROTEIN"/>
    <property type="match status" value="1"/>
</dbReference>
<dbReference type="AlphaFoldDB" id="A0AAW0K3I8"/>
<name>A0AAW0K3I8_QUESU</name>
<dbReference type="GO" id="GO:0006952">
    <property type="term" value="P:defense response"/>
    <property type="evidence" value="ECO:0007669"/>
    <property type="project" value="InterPro"/>
</dbReference>
<proteinExistence type="predicted"/>
<keyword evidence="1" id="KW-0611">Plant defense</keyword>
<evidence type="ECO:0000313" key="4">
    <source>
        <dbReference type="Proteomes" id="UP000237347"/>
    </source>
</evidence>
<dbReference type="InterPro" id="IPR044974">
    <property type="entry name" value="Disease_R_plants"/>
</dbReference>
<dbReference type="InterPro" id="IPR032675">
    <property type="entry name" value="LRR_dom_sf"/>
</dbReference>
<feature type="non-terminal residue" evidence="3">
    <location>
        <position position="1"/>
    </location>
</feature>
<dbReference type="InterPro" id="IPR058546">
    <property type="entry name" value="RPS4B/Roq1-like_LRR"/>
</dbReference>
<sequence>RNVHICGDLEYLPNALRLFDWNEYPSSSLPFTFCPHKIFALKMPQSNISLDKLLTSLQSKTLKYMDFRSCEYITKLPDLSVSAPNLKELVLSDCNNLVDVHQSVGRLDKLVYLEMGETSISVLPPSFGNLTRLKTILFGSFDHLLHLPSSIYELHNLSDLGLYGTVIFPKDFRFRYIFPSLIKLTLSFFEIRSEVDFILTSCCTRTLKYLCIYNSNVVTLPEKNVDFTRLHSLHIEGCKLLQRTPRFPKSITKRRHTNGVRLYDLKCDHLWFYGEPHSENSDT</sequence>
<comment type="caution">
    <text evidence="3">The sequence shown here is derived from an EMBL/GenBank/DDBJ whole genome shotgun (WGS) entry which is preliminary data.</text>
</comment>
<protein>
    <submittedName>
        <fullName evidence="3">Disease resistance protein rpp1</fullName>
    </submittedName>
</protein>
<dbReference type="PANTHER" id="PTHR11017:SF570">
    <property type="entry name" value="DISEASE RESISTANCE PROTEIN (TIR-NBS CLASS)-RELATED"/>
    <property type="match status" value="1"/>
</dbReference>
<evidence type="ECO:0000313" key="3">
    <source>
        <dbReference type="EMBL" id="KAK7833041.1"/>
    </source>
</evidence>
<dbReference type="Pfam" id="PF23286">
    <property type="entry name" value="LRR_13"/>
    <property type="match status" value="1"/>
</dbReference>
<evidence type="ECO:0000256" key="1">
    <source>
        <dbReference type="ARBA" id="ARBA00022821"/>
    </source>
</evidence>
<accession>A0AAW0K3I8</accession>
<dbReference type="Gene3D" id="3.80.10.10">
    <property type="entry name" value="Ribonuclease Inhibitor"/>
    <property type="match status" value="1"/>
</dbReference>
<evidence type="ECO:0000259" key="2">
    <source>
        <dbReference type="Pfam" id="PF23286"/>
    </source>
</evidence>
<feature type="domain" description="Disease resistance protein RPS4B/Roq1-like leucine-rich repeats" evidence="2">
    <location>
        <begin position="84"/>
        <end position="249"/>
    </location>
</feature>
<gene>
    <name evidence="3" type="primary">RPP1_1</name>
    <name evidence="3" type="ORF">CFP56_026045</name>
</gene>
<dbReference type="SUPFAM" id="SSF52058">
    <property type="entry name" value="L domain-like"/>
    <property type="match status" value="1"/>
</dbReference>
<dbReference type="EMBL" id="PKMF04000414">
    <property type="protein sequence ID" value="KAK7833041.1"/>
    <property type="molecule type" value="Genomic_DNA"/>
</dbReference>
<keyword evidence="4" id="KW-1185">Reference proteome</keyword>